<dbReference type="PROSITE" id="PS51737">
    <property type="entry name" value="RECOMBINASE_DNA_BIND"/>
    <property type="match status" value="1"/>
</dbReference>
<dbReference type="PANTHER" id="PTHR30461">
    <property type="entry name" value="DNA-INVERTASE FROM LAMBDOID PROPHAGE"/>
    <property type="match status" value="1"/>
</dbReference>
<protein>
    <submittedName>
        <fullName evidence="3">Recombinase family protein</fullName>
    </submittedName>
</protein>
<feature type="domain" description="Recombinase" evidence="2">
    <location>
        <begin position="157"/>
        <end position="275"/>
    </location>
</feature>
<sequence>MRTAIYTRVSTDLQAEEGFSLDAQLHRLSAYCDSQGWSIVGVYTDEGFSAKNVHRPQLERMLADVQAGIIDVVLVYRLDRLTRNVTDLHQLLQIFDRHGVGFKSATEVFDTTTAMGRLFITIIAALAQWERENLGERVRVGQAEMVRQGRYFGHTPPYGYDLHDSILSINPVEAPVIRLIFDRYLAGDGTSRLAKYLNDPNHRVPRPRGADHWSTKVVNAILKNPVYCGYVRYGNQPRNKMVNRQPVVAKSDHEPIIEEYEWRRAQELMAQRRTVGPRTGTGVHPLVGILRCGNCGGPMVGRTERAGKSGRITPYHGYMCNTRRHARTCDMKMWKQDVIEGALIGELDRVVHAALKSHFHPLQVRERNDQKQIETQLNLMKARRRKWMDAYERDLISAQDLHDRLHDISQTVNQLKSQLNTHAVQPVSVHLAEFVNLKLAWDVATPQERRELIRTMVEAAWIFPDGSMKVELRAW</sequence>
<dbReference type="InterPro" id="IPR038109">
    <property type="entry name" value="DNA_bind_recomb_sf"/>
</dbReference>
<keyword evidence="4" id="KW-1185">Reference proteome</keyword>
<dbReference type="Proteomes" id="UP001579974">
    <property type="component" value="Unassembled WGS sequence"/>
</dbReference>
<dbReference type="Pfam" id="PF00239">
    <property type="entry name" value="Resolvase"/>
    <property type="match status" value="1"/>
</dbReference>
<dbReference type="InterPro" id="IPR006119">
    <property type="entry name" value="Resolv_N"/>
</dbReference>
<dbReference type="InterPro" id="IPR036162">
    <property type="entry name" value="Resolvase-like_N_sf"/>
</dbReference>
<dbReference type="PROSITE" id="PS51736">
    <property type="entry name" value="RECOMBINASES_3"/>
    <property type="match status" value="1"/>
</dbReference>
<organism evidence="3 4">
    <name type="scientific">Alicyclobacillus fastidiosus</name>
    <dbReference type="NCBI Taxonomy" id="392011"/>
    <lineage>
        <taxon>Bacteria</taxon>
        <taxon>Bacillati</taxon>
        <taxon>Bacillota</taxon>
        <taxon>Bacilli</taxon>
        <taxon>Bacillales</taxon>
        <taxon>Alicyclobacillaceae</taxon>
        <taxon>Alicyclobacillus</taxon>
    </lineage>
</organism>
<reference evidence="3 4" key="1">
    <citation type="journal article" date="2024" name="Int. J. Mol. Sci.">
        <title>Exploration of Alicyclobacillus spp. Genome in Search of Antibiotic Resistance.</title>
        <authorList>
            <person name="Bucka-Kolendo J."/>
            <person name="Kiousi D.E."/>
            <person name="Dekowska A."/>
            <person name="Mikolajczuk-Szczyrba A."/>
            <person name="Karadedos D.M."/>
            <person name="Michael P."/>
            <person name="Galanis A."/>
            <person name="Sokolowska B."/>
        </authorList>
    </citation>
    <scope>NUCLEOTIDE SEQUENCE [LARGE SCALE GENOMIC DNA]</scope>
    <source>
        <strain evidence="3 4">KKP 3000</strain>
    </source>
</reference>
<dbReference type="PANTHER" id="PTHR30461:SF23">
    <property type="entry name" value="DNA RECOMBINASE-RELATED"/>
    <property type="match status" value="1"/>
</dbReference>
<dbReference type="EMBL" id="JBDXSU010000001">
    <property type="protein sequence ID" value="MFB5188938.1"/>
    <property type="molecule type" value="Genomic_DNA"/>
</dbReference>
<dbReference type="InterPro" id="IPR050639">
    <property type="entry name" value="SSR_resolvase"/>
</dbReference>
<dbReference type="InterPro" id="IPR011109">
    <property type="entry name" value="DNA_bind_recombinase_dom"/>
</dbReference>
<name>A0ABV5A9H1_9BACL</name>
<evidence type="ECO:0000259" key="1">
    <source>
        <dbReference type="PROSITE" id="PS51736"/>
    </source>
</evidence>
<dbReference type="InterPro" id="IPR025827">
    <property type="entry name" value="Zn_ribbon_recom_dom"/>
</dbReference>
<accession>A0ABV5A9H1</accession>
<dbReference type="RefSeq" id="WP_275475762.1">
    <property type="nucleotide sequence ID" value="NZ_CP162940.1"/>
</dbReference>
<dbReference type="Pfam" id="PF13408">
    <property type="entry name" value="Zn_ribbon_recom"/>
    <property type="match status" value="1"/>
</dbReference>
<dbReference type="Pfam" id="PF07508">
    <property type="entry name" value="Recombinase"/>
    <property type="match status" value="1"/>
</dbReference>
<dbReference type="SUPFAM" id="SSF53041">
    <property type="entry name" value="Resolvase-like"/>
    <property type="match status" value="1"/>
</dbReference>
<dbReference type="SMART" id="SM00857">
    <property type="entry name" value="Resolvase"/>
    <property type="match status" value="1"/>
</dbReference>
<evidence type="ECO:0000259" key="2">
    <source>
        <dbReference type="PROSITE" id="PS51737"/>
    </source>
</evidence>
<dbReference type="Gene3D" id="3.90.1750.20">
    <property type="entry name" value="Putative Large Serine Recombinase, Chain B, Domain 2"/>
    <property type="match status" value="1"/>
</dbReference>
<evidence type="ECO:0000313" key="3">
    <source>
        <dbReference type="EMBL" id="MFB5188938.1"/>
    </source>
</evidence>
<comment type="caution">
    <text evidence="3">The sequence shown here is derived from an EMBL/GenBank/DDBJ whole genome shotgun (WGS) entry which is preliminary data.</text>
</comment>
<feature type="domain" description="Resolvase/invertase-type recombinase catalytic" evidence="1">
    <location>
        <begin position="2"/>
        <end position="149"/>
    </location>
</feature>
<dbReference type="CDD" id="cd00338">
    <property type="entry name" value="Ser_Recombinase"/>
    <property type="match status" value="1"/>
</dbReference>
<proteinExistence type="predicted"/>
<evidence type="ECO:0000313" key="4">
    <source>
        <dbReference type="Proteomes" id="UP001579974"/>
    </source>
</evidence>
<gene>
    <name evidence="3" type="ORF">KKP3000_001377</name>
</gene>
<dbReference type="Gene3D" id="3.40.50.1390">
    <property type="entry name" value="Resolvase, N-terminal catalytic domain"/>
    <property type="match status" value="1"/>
</dbReference>